<keyword evidence="1" id="KW-0677">Repeat</keyword>
<name>A0A382CUT6_9ZZZZ</name>
<dbReference type="PROSITE" id="PS50297">
    <property type="entry name" value="ANK_REP_REGION"/>
    <property type="match status" value="2"/>
</dbReference>
<dbReference type="PRINTS" id="PR01415">
    <property type="entry name" value="ANKYRIN"/>
</dbReference>
<dbReference type="InterPro" id="IPR036770">
    <property type="entry name" value="Ankyrin_rpt-contain_sf"/>
</dbReference>
<accession>A0A382CUT6</accession>
<proteinExistence type="predicted"/>
<protein>
    <submittedName>
        <fullName evidence="3">Uncharacterized protein</fullName>
    </submittedName>
</protein>
<reference evidence="3" key="1">
    <citation type="submission" date="2018-05" db="EMBL/GenBank/DDBJ databases">
        <authorList>
            <person name="Lanie J.A."/>
            <person name="Ng W.-L."/>
            <person name="Kazmierczak K.M."/>
            <person name="Andrzejewski T.M."/>
            <person name="Davidsen T.M."/>
            <person name="Wayne K.J."/>
            <person name="Tettelin H."/>
            <person name="Glass J.I."/>
            <person name="Rusch D."/>
            <person name="Podicherti R."/>
            <person name="Tsui H.-C.T."/>
            <person name="Winkler M.E."/>
        </authorList>
    </citation>
    <scope>NUCLEOTIDE SEQUENCE</scope>
</reference>
<evidence type="ECO:0000256" key="2">
    <source>
        <dbReference type="ARBA" id="ARBA00023043"/>
    </source>
</evidence>
<dbReference type="Pfam" id="PF12796">
    <property type="entry name" value="Ank_2"/>
    <property type="match status" value="1"/>
</dbReference>
<dbReference type="InterPro" id="IPR002110">
    <property type="entry name" value="Ankyrin_rpt"/>
</dbReference>
<dbReference type="PANTHER" id="PTHR24171">
    <property type="entry name" value="ANKYRIN REPEAT DOMAIN-CONTAINING PROTEIN 39-RELATED"/>
    <property type="match status" value="1"/>
</dbReference>
<dbReference type="PROSITE" id="PS50088">
    <property type="entry name" value="ANK_REPEAT"/>
    <property type="match status" value="2"/>
</dbReference>
<organism evidence="3">
    <name type="scientific">marine metagenome</name>
    <dbReference type="NCBI Taxonomy" id="408172"/>
    <lineage>
        <taxon>unclassified sequences</taxon>
        <taxon>metagenomes</taxon>
        <taxon>ecological metagenomes</taxon>
    </lineage>
</organism>
<keyword evidence="2" id="KW-0040">ANK repeat</keyword>
<dbReference type="Gene3D" id="1.25.40.20">
    <property type="entry name" value="Ankyrin repeat-containing domain"/>
    <property type="match status" value="2"/>
</dbReference>
<evidence type="ECO:0000313" key="3">
    <source>
        <dbReference type="EMBL" id="SVB29639.1"/>
    </source>
</evidence>
<gene>
    <name evidence="3" type="ORF">METZ01_LOCUS182493</name>
</gene>
<dbReference type="EMBL" id="UINC01036135">
    <property type="protein sequence ID" value="SVB29639.1"/>
    <property type="molecule type" value="Genomic_DNA"/>
</dbReference>
<feature type="non-terminal residue" evidence="3">
    <location>
        <position position="1"/>
    </location>
</feature>
<sequence length="450" mass="49287">DVGGTPGANLCGNCHRMPFWVSSNTPGSGMDAPTWRGAYDRFLILPQGRLNIIDFPFYRRVAEQGIPERSVWQFTWGGRRAFDPVWDMVLEGSTGFSGAFARQVTVNQTTAKSTITSSLLNALESTAHEGGIVLQCEGIILEDDKTIPVMFQFSGGYKSVKGEQTYSRAQLLEMAAEGNFIGTFTGRHGENADYDHPQPALWTLGPIHSQRGRQKFPKLAGDNKTMTISGRHIREGAQILVDGHKVEGSMKIGDKDRLEITLTQLPPIGMHFLQVQNPGGLFSNDFIFHVTADTVLQEALGTAVRIGDRSVVQETLAAGANPNQPVETGNTALSTAAFHGQLDVMRLLLEKGGKVNATNEDGNTPLHVAAFMGRTEIVQLLLAKGASITQRNGRRETAIDTVSGAWSDGLADFYKRLNQSATHKVDLEQIQKLRPQIVKLLREHAAKERR</sequence>
<dbReference type="SMART" id="SM00248">
    <property type="entry name" value="ANK"/>
    <property type="match status" value="3"/>
</dbReference>
<evidence type="ECO:0000256" key="1">
    <source>
        <dbReference type="ARBA" id="ARBA00022737"/>
    </source>
</evidence>
<dbReference type="SUPFAM" id="SSF48403">
    <property type="entry name" value="Ankyrin repeat"/>
    <property type="match status" value="1"/>
</dbReference>
<dbReference type="AlphaFoldDB" id="A0A382CUT6"/>